<evidence type="ECO:0000313" key="9">
    <source>
        <dbReference type="Proteomes" id="UP000274131"/>
    </source>
</evidence>
<dbReference type="InterPro" id="IPR002867">
    <property type="entry name" value="IBR_dom"/>
</dbReference>
<protein>
    <submittedName>
        <fullName evidence="10">RBR-type E3 ubiquitin transferase</fullName>
    </submittedName>
</protein>
<dbReference type="STRING" id="51028.A0A0N4V908"/>
<proteinExistence type="predicted"/>
<dbReference type="WBParaSite" id="EVEC_0000688101-mRNA-1">
    <property type="protein sequence ID" value="EVEC_0000688101-mRNA-1"/>
    <property type="gene ID" value="EVEC_0000688101"/>
</dbReference>
<name>A0A0N4V908_ENTVE</name>
<dbReference type="Proteomes" id="UP000274131">
    <property type="component" value="Unassembled WGS sequence"/>
</dbReference>
<evidence type="ECO:0000256" key="4">
    <source>
        <dbReference type="ARBA" id="ARBA00022833"/>
    </source>
</evidence>
<feature type="domain" description="RING-type" evidence="7">
    <location>
        <begin position="989"/>
        <end position="1035"/>
    </location>
</feature>
<evidence type="ECO:0000256" key="2">
    <source>
        <dbReference type="ARBA" id="ARBA00022771"/>
    </source>
</evidence>
<gene>
    <name evidence="8" type="ORF">EVEC_LOCUS6429</name>
</gene>
<evidence type="ECO:0000259" key="7">
    <source>
        <dbReference type="PROSITE" id="PS50089"/>
    </source>
</evidence>
<organism evidence="10">
    <name type="scientific">Enterobius vermicularis</name>
    <name type="common">Human pinworm</name>
    <dbReference type="NCBI Taxonomy" id="51028"/>
    <lineage>
        <taxon>Eukaryota</taxon>
        <taxon>Metazoa</taxon>
        <taxon>Ecdysozoa</taxon>
        <taxon>Nematoda</taxon>
        <taxon>Chromadorea</taxon>
        <taxon>Rhabditida</taxon>
        <taxon>Spirurina</taxon>
        <taxon>Oxyuridomorpha</taxon>
        <taxon>Oxyuroidea</taxon>
        <taxon>Oxyuridae</taxon>
        <taxon>Enterobius</taxon>
    </lineage>
</organism>
<reference evidence="10" key="1">
    <citation type="submission" date="2017-02" db="UniProtKB">
        <authorList>
            <consortium name="WormBaseParasite"/>
        </authorList>
    </citation>
    <scope>IDENTIFICATION</scope>
</reference>
<feature type="region of interest" description="Disordered" evidence="6">
    <location>
        <begin position="660"/>
        <end position="679"/>
    </location>
</feature>
<dbReference type="CDD" id="cd20335">
    <property type="entry name" value="BRcat_RBR"/>
    <property type="match status" value="1"/>
</dbReference>
<keyword evidence="3" id="KW-0833">Ubl conjugation pathway</keyword>
<keyword evidence="1" id="KW-0479">Metal-binding</keyword>
<dbReference type="SUPFAM" id="SSF57850">
    <property type="entry name" value="RING/U-box"/>
    <property type="match status" value="1"/>
</dbReference>
<dbReference type="Pfam" id="PF01485">
    <property type="entry name" value="IBR"/>
    <property type="match status" value="1"/>
</dbReference>
<keyword evidence="2 5" id="KW-0863">Zinc-finger</keyword>
<accession>A0A0N4V908</accession>
<dbReference type="EMBL" id="UXUI01008507">
    <property type="protein sequence ID" value="VDD91678.1"/>
    <property type="molecule type" value="Genomic_DNA"/>
</dbReference>
<evidence type="ECO:0000313" key="8">
    <source>
        <dbReference type="EMBL" id="VDD91678.1"/>
    </source>
</evidence>
<dbReference type="PROSITE" id="PS50089">
    <property type="entry name" value="ZF_RING_2"/>
    <property type="match status" value="1"/>
</dbReference>
<evidence type="ECO:0000256" key="6">
    <source>
        <dbReference type="SAM" id="MobiDB-lite"/>
    </source>
</evidence>
<reference evidence="8 9" key="2">
    <citation type="submission" date="2018-10" db="EMBL/GenBank/DDBJ databases">
        <authorList>
            <consortium name="Pathogen Informatics"/>
        </authorList>
    </citation>
    <scope>NUCLEOTIDE SEQUENCE [LARGE SCALE GENOMIC DNA]</scope>
</reference>
<evidence type="ECO:0000256" key="3">
    <source>
        <dbReference type="ARBA" id="ARBA00022786"/>
    </source>
</evidence>
<evidence type="ECO:0000313" key="10">
    <source>
        <dbReference type="WBParaSite" id="EVEC_0000688101-mRNA-1"/>
    </source>
</evidence>
<evidence type="ECO:0000256" key="5">
    <source>
        <dbReference type="PROSITE-ProRule" id="PRU00175"/>
    </source>
</evidence>
<sequence>MHFHIAVAFVIGWKMEKNGVHCRSPNRDSSFISGCQEESGRMDSETVSWDQSVGLEVDLSSFTLVENESSGFSPRQSCTTGKCVDSSSAGQRTYEKTLVDGDNQNPCVLRNFDPDTCYSYRRLPPNIRKESCNASIKGRQFSIQEQIEERAGSNEALSKFQVGSVICNLILRLACNFYSSVTGALEFASWMLAFEKVGPQFRSIAFNDGRFSRTSPVEGAMNDSTLEGTEVDSEHRYKRDISYGEGVISKPILRNYLEKTAIPVCFVTEAILYTDLVLEDGEVVVLNVGPTAKRMVVQKFERIKDKVGLPCMIASGCETDQYERLSLLRIVNKETESVSANTRECSLELCVPDTNYKIHIGLGGMPLEVLFPNEFSSIFVGEAGPSESDKRIDELFNRSFFLLGGSDVVKYSLKPQNLSGFSNLFSFGSKVAAKAAVTVLVKDGKEEGNFYKETIFIWQAVDYGKAHLFCRLSRLICEMLSYHKFCVGLAIAEKPNRNIAVAKRPTFECSTRFELHLKWWRRPSKGTAVFKLSAQSEIARAATVSLLQSCGFSSHEVVGFTRFFDSQVTVRKIFLGLERQGDFSELHVADHIDKDTTSAIIRKRVTDVLIRNGIEIRDVFVVRGKAYPPESAKCRERFASRITNYIKNAMERQSVRYSASEFSSSSSENGGGKESGLNSKEVAAPPFTVRVLPVQDGRDFQMRAEIVFDSYENFIKIRTVKSESFIQFARFVPEQLFHAVEQDLSKLAERFGLVFHKHVSLGRVSVGSKKVVYVNGNDFEQTHWARLEVDRLIDGVFIDCSSRGNRNRALLSNVGQEFLHFLQFKANGNLVITTHFFKRSVQLQGNALSIKSAQQMIQDFLEKTGTWHWPFVITVDEPYYMSGTMTAFMDLVATNAVGVLYRSKVRIEPDFGQHKIYVDASAEDYQRVLQSYYGIEREGLVMITLTLVLFCLLQHNVMVRFSQNALREISDEIRKETGPKRVDRLPPQCIICFDFVDSAWICLENCGHYACKACLLHQIYSLLSLLAFPMRCALCCRALALKDITEALLDGDKVDLWSGIGQLDNLWTISKPLEVLSNCALSFLLNRILSTYRHCRIRNCRGVIELTGEEQLAFCDVCGAAYCRRCGCEEHPNVTCEIYEQMKIIASSSHGRWMRWRHKGNRGGLQLLPNKGCEREKGSSHLQCEYYRMNSCRVWFTTQPYGICEVNGVRYFASVVGGFHGAATQNSTATLAQWLGATVRSQSQILACLSSVPCSLVTGFRGERIPTNEYFGTGFVEFIFLRDKQCSALTLADIPISDDHCSVWLVFNVEVTDDLRLQCRLFGKYASSYRIVEGVSLVVCNTH</sequence>
<evidence type="ECO:0000256" key="1">
    <source>
        <dbReference type="ARBA" id="ARBA00022723"/>
    </source>
</evidence>
<dbReference type="GO" id="GO:0008270">
    <property type="term" value="F:zinc ion binding"/>
    <property type="evidence" value="ECO:0007669"/>
    <property type="project" value="UniProtKB-KW"/>
</dbReference>
<keyword evidence="4" id="KW-0862">Zinc</keyword>
<dbReference type="OrthoDB" id="61092at2759"/>
<dbReference type="InterPro" id="IPR001841">
    <property type="entry name" value="Znf_RING"/>
</dbReference>
<keyword evidence="9" id="KW-1185">Reference proteome</keyword>